<gene>
    <name evidence="3" type="ORF">KTAU_14550</name>
</gene>
<feature type="compositionally biased region" description="Polar residues" evidence="1">
    <location>
        <begin position="21"/>
        <end position="30"/>
    </location>
</feature>
<dbReference type="Proteomes" id="UP000334820">
    <property type="component" value="Unassembled WGS sequence"/>
</dbReference>
<feature type="region of interest" description="Disordered" evidence="1">
    <location>
        <begin position="120"/>
        <end position="144"/>
    </location>
</feature>
<evidence type="ECO:0000313" key="4">
    <source>
        <dbReference type="Proteomes" id="UP000334820"/>
    </source>
</evidence>
<dbReference type="EMBL" id="BKZV01000001">
    <property type="protein sequence ID" value="GER82818.1"/>
    <property type="molecule type" value="Genomic_DNA"/>
</dbReference>
<proteinExistence type="predicted"/>
<sequence length="261" mass="27966">MQQQEQGWQAPQHESGKASEQHVTGSQGEAASQRSSSWSFLSRKRGRGQSRQPHQEPPGQYAEPLHDYSYRRGYPAQDYPHREEEGLAPAASESAGPAASRGEAGESWSAAVSAQAELRANPGVGPGQPPDVRQSQPWRASVRPGWSPPPWWARPQPQRGHHLIWIVLCLILLALLLKLLPWIGALIFGLLLGGVGLIVGLVGGFIGLIVGLLGAVLGLIIALLVVCLLCALPLAIGGVVVWLLVHTHQQGSQRRPGAGKL</sequence>
<accession>A0A5J4K149</accession>
<name>A0A5J4K149_9CHLR</name>
<evidence type="ECO:0000256" key="2">
    <source>
        <dbReference type="SAM" id="Phobius"/>
    </source>
</evidence>
<feature type="transmembrane region" description="Helical" evidence="2">
    <location>
        <begin position="163"/>
        <end position="180"/>
    </location>
</feature>
<feature type="transmembrane region" description="Helical" evidence="2">
    <location>
        <begin position="187"/>
        <end position="213"/>
    </location>
</feature>
<keyword evidence="2" id="KW-0472">Membrane</keyword>
<dbReference type="AlphaFoldDB" id="A0A5J4K149"/>
<evidence type="ECO:0000313" key="3">
    <source>
        <dbReference type="EMBL" id="GER82818.1"/>
    </source>
</evidence>
<dbReference type="RefSeq" id="WP_151727602.1">
    <property type="nucleotide sequence ID" value="NZ_BKZV01000001.1"/>
</dbReference>
<organism evidence="3 4">
    <name type="scientific">Thermogemmatispora aurantia</name>
    <dbReference type="NCBI Taxonomy" id="2045279"/>
    <lineage>
        <taxon>Bacteria</taxon>
        <taxon>Bacillati</taxon>
        <taxon>Chloroflexota</taxon>
        <taxon>Ktedonobacteria</taxon>
        <taxon>Thermogemmatisporales</taxon>
        <taxon>Thermogemmatisporaceae</taxon>
        <taxon>Thermogemmatispora</taxon>
    </lineage>
</organism>
<comment type="caution">
    <text evidence="3">The sequence shown here is derived from an EMBL/GenBank/DDBJ whole genome shotgun (WGS) entry which is preliminary data.</text>
</comment>
<feature type="compositionally biased region" description="Low complexity" evidence="1">
    <location>
        <begin position="32"/>
        <end position="41"/>
    </location>
</feature>
<protein>
    <submittedName>
        <fullName evidence="3">Uncharacterized protein</fullName>
    </submittedName>
</protein>
<evidence type="ECO:0000256" key="1">
    <source>
        <dbReference type="SAM" id="MobiDB-lite"/>
    </source>
</evidence>
<feature type="transmembrane region" description="Helical" evidence="2">
    <location>
        <begin position="219"/>
        <end position="245"/>
    </location>
</feature>
<keyword evidence="4" id="KW-1185">Reference proteome</keyword>
<keyword evidence="2" id="KW-0812">Transmembrane</keyword>
<reference evidence="3 4" key="1">
    <citation type="journal article" date="2019" name="Int. J. Syst. Evol. Microbiol.">
        <title>Thermogemmatispora aurantia sp. nov. and Thermogemmatispora argillosa sp. nov., within the class Ktedonobacteria, and emended description of the genus Thermogemmatispora.</title>
        <authorList>
            <person name="Zheng Y."/>
            <person name="Wang C.M."/>
            <person name="Sakai Y."/>
            <person name="Abe K."/>
            <person name="Yokota A."/>
            <person name="Yabe S."/>
        </authorList>
    </citation>
    <scope>NUCLEOTIDE SEQUENCE [LARGE SCALE GENOMIC DNA]</scope>
    <source>
        <strain evidence="3 4">A1-2</strain>
    </source>
</reference>
<feature type="compositionally biased region" description="Low complexity" evidence="1">
    <location>
        <begin position="87"/>
        <end position="107"/>
    </location>
</feature>
<keyword evidence="2" id="KW-1133">Transmembrane helix</keyword>
<feature type="region of interest" description="Disordered" evidence="1">
    <location>
        <begin position="1"/>
        <end position="107"/>
    </location>
</feature>